<dbReference type="EMBL" id="BRXR01000001">
    <property type="protein sequence ID" value="GLC32559.1"/>
    <property type="molecule type" value="Genomic_DNA"/>
</dbReference>
<protein>
    <recommendedName>
        <fullName evidence="5">Arsenite methyltransferase</fullName>
        <ecNumber evidence="4">2.1.1.137</ecNumber>
    </recommendedName>
</protein>
<dbReference type="InterPro" id="IPR025714">
    <property type="entry name" value="Methyltranfer_dom"/>
</dbReference>
<dbReference type="InterPro" id="IPR029063">
    <property type="entry name" value="SAM-dependent_MTases_sf"/>
</dbReference>
<comment type="catalytic activity">
    <reaction evidence="6">
        <text>arsenic triglutathione + [thioredoxin]-dithiol + S-adenosyl-L-methionine + 2 H2O = methylarsonous acid + [thioredoxin]-disulfide + 3 glutathione + S-adenosyl-L-homocysteine + H(+)</text>
        <dbReference type="Rhea" id="RHEA:69460"/>
        <dbReference type="Rhea" id="RHEA-COMP:10698"/>
        <dbReference type="Rhea" id="RHEA-COMP:10700"/>
        <dbReference type="ChEBI" id="CHEBI:15377"/>
        <dbReference type="ChEBI" id="CHEBI:15378"/>
        <dbReference type="ChEBI" id="CHEBI:17826"/>
        <dbReference type="ChEBI" id="CHEBI:29950"/>
        <dbReference type="ChEBI" id="CHEBI:50058"/>
        <dbReference type="ChEBI" id="CHEBI:57856"/>
        <dbReference type="ChEBI" id="CHEBI:57925"/>
        <dbReference type="ChEBI" id="CHEBI:59789"/>
        <dbReference type="ChEBI" id="CHEBI:183640"/>
        <dbReference type="EC" id="2.1.1.137"/>
    </reaction>
</comment>
<proteinExistence type="inferred from homology"/>
<keyword evidence="1" id="KW-0808">Transferase</keyword>
<comment type="catalytic activity">
    <reaction evidence="7">
        <text>arsenic triglutathione + 2 [thioredoxin]-dithiol + 2 S-adenosyl-L-methionine + H2O = dimethylarsinous acid + 2 [thioredoxin]-disulfide + 3 glutathione + 2 S-adenosyl-L-homocysteine + 2 H(+)</text>
        <dbReference type="Rhea" id="RHEA:69464"/>
        <dbReference type="Rhea" id="RHEA-COMP:10698"/>
        <dbReference type="Rhea" id="RHEA-COMP:10700"/>
        <dbReference type="ChEBI" id="CHEBI:15377"/>
        <dbReference type="ChEBI" id="CHEBI:15378"/>
        <dbReference type="ChEBI" id="CHEBI:23808"/>
        <dbReference type="ChEBI" id="CHEBI:29950"/>
        <dbReference type="ChEBI" id="CHEBI:50058"/>
        <dbReference type="ChEBI" id="CHEBI:57856"/>
        <dbReference type="ChEBI" id="CHEBI:57925"/>
        <dbReference type="ChEBI" id="CHEBI:59789"/>
        <dbReference type="ChEBI" id="CHEBI:183640"/>
        <dbReference type="EC" id="2.1.1.137"/>
    </reaction>
</comment>
<dbReference type="Proteomes" id="UP001208567">
    <property type="component" value="Unassembled WGS sequence"/>
</dbReference>
<accession>A0ABQ5NBW6</accession>
<dbReference type="Gene3D" id="3.40.50.150">
    <property type="entry name" value="Vaccinia Virus protein VP39"/>
    <property type="match status" value="1"/>
</dbReference>
<dbReference type="RefSeq" id="WP_264851869.1">
    <property type="nucleotide sequence ID" value="NZ_BRXR01000001.1"/>
</dbReference>
<gene>
    <name evidence="10" type="ORF">bsdE14_39690</name>
</gene>
<evidence type="ECO:0000256" key="7">
    <source>
        <dbReference type="ARBA" id="ARBA00047943"/>
    </source>
</evidence>
<feature type="domain" description="Methyltransferase" evidence="9">
    <location>
        <begin position="44"/>
        <end position="178"/>
    </location>
</feature>
<organism evidence="10 11">
    <name type="scientific">Clostridium omnivorum</name>
    <dbReference type="NCBI Taxonomy" id="1604902"/>
    <lineage>
        <taxon>Bacteria</taxon>
        <taxon>Bacillati</taxon>
        <taxon>Bacillota</taxon>
        <taxon>Clostridia</taxon>
        <taxon>Eubacteriales</taxon>
        <taxon>Clostridiaceae</taxon>
        <taxon>Clostridium</taxon>
    </lineage>
</organism>
<evidence type="ECO:0000256" key="5">
    <source>
        <dbReference type="ARBA" id="ARBA00034545"/>
    </source>
</evidence>
<comment type="catalytic activity">
    <reaction evidence="8">
        <text>arsenic triglutathione + 3 [thioredoxin]-dithiol + 3 S-adenosyl-L-methionine = trimethylarsine + 3 [thioredoxin]-disulfide + 3 glutathione + 3 S-adenosyl-L-homocysteine + 3 H(+)</text>
        <dbReference type="Rhea" id="RHEA:69432"/>
        <dbReference type="Rhea" id="RHEA-COMP:10698"/>
        <dbReference type="Rhea" id="RHEA-COMP:10700"/>
        <dbReference type="ChEBI" id="CHEBI:15378"/>
        <dbReference type="ChEBI" id="CHEBI:27130"/>
        <dbReference type="ChEBI" id="CHEBI:29950"/>
        <dbReference type="ChEBI" id="CHEBI:50058"/>
        <dbReference type="ChEBI" id="CHEBI:57856"/>
        <dbReference type="ChEBI" id="CHEBI:57925"/>
        <dbReference type="ChEBI" id="CHEBI:59789"/>
        <dbReference type="ChEBI" id="CHEBI:183640"/>
        <dbReference type="EC" id="2.1.1.137"/>
    </reaction>
</comment>
<dbReference type="InterPro" id="IPR026669">
    <property type="entry name" value="Arsenite_MeTrfase-like"/>
</dbReference>
<sequence>MNIKKLIPNSNIRNWVGPFNDDEYYYDLGKSQAEKIIQWLSVKPEHKILDIGCGCGRIAIHFLNYLNEEGSYIGIDSNKELLSYCKDNITVLRRNFQFQYVDVYNRAYSPQGKINTQDFVFPIEDESMDIVILWSVFTHMYLTDIDSYLKEIHRVLKKGGLVLASLNLNNSFTKQQIETKKSHLDIKYFIADGLFSLDTDTPESGFAHDEDKVKELYWKYGFLIKEIKYGIWSSKELTGEFHDTIIAQKLTTKSCD</sequence>
<name>A0ABQ5NBW6_9CLOT</name>
<evidence type="ECO:0000259" key="9">
    <source>
        <dbReference type="Pfam" id="PF13847"/>
    </source>
</evidence>
<evidence type="ECO:0000313" key="10">
    <source>
        <dbReference type="EMBL" id="GLC32559.1"/>
    </source>
</evidence>
<evidence type="ECO:0000256" key="3">
    <source>
        <dbReference type="ARBA" id="ARBA00034487"/>
    </source>
</evidence>
<dbReference type="CDD" id="cd02440">
    <property type="entry name" value="AdoMet_MTases"/>
    <property type="match status" value="1"/>
</dbReference>
<evidence type="ECO:0000256" key="1">
    <source>
        <dbReference type="ARBA" id="ARBA00022679"/>
    </source>
</evidence>
<evidence type="ECO:0000256" key="8">
    <source>
        <dbReference type="ARBA" id="ARBA00048428"/>
    </source>
</evidence>
<evidence type="ECO:0000313" key="11">
    <source>
        <dbReference type="Proteomes" id="UP001208567"/>
    </source>
</evidence>
<comment type="similarity">
    <text evidence="3">Belongs to the methyltransferase superfamily. Arsenite methyltransferase family.</text>
</comment>
<evidence type="ECO:0000256" key="2">
    <source>
        <dbReference type="ARBA" id="ARBA00022691"/>
    </source>
</evidence>
<keyword evidence="2" id="KW-0949">S-adenosyl-L-methionine</keyword>
<dbReference type="PANTHER" id="PTHR43675:SF8">
    <property type="entry name" value="ARSENITE METHYLTRANSFERASE"/>
    <property type="match status" value="1"/>
</dbReference>
<evidence type="ECO:0000256" key="4">
    <source>
        <dbReference type="ARBA" id="ARBA00034521"/>
    </source>
</evidence>
<dbReference type="SUPFAM" id="SSF53335">
    <property type="entry name" value="S-adenosyl-L-methionine-dependent methyltransferases"/>
    <property type="match status" value="1"/>
</dbReference>
<dbReference type="PANTHER" id="PTHR43675">
    <property type="entry name" value="ARSENITE METHYLTRANSFERASE"/>
    <property type="match status" value="1"/>
</dbReference>
<dbReference type="EC" id="2.1.1.137" evidence="4"/>
<evidence type="ECO:0000256" key="6">
    <source>
        <dbReference type="ARBA" id="ARBA00047941"/>
    </source>
</evidence>
<keyword evidence="11" id="KW-1185">Reference proteome</keyword>
<dbReference type="Pfam" id="PF13847">
    <property type="entry name" value="Methyltransf_31"/>
    <property type="match status" value="1"/>
</dbReference>
<reference evidence="10 11" key="1">
    <citation type="journal article" date="2024" name="Int. J. Syst. Evol. Microbiol.">
        <title>Clostridium omnivorum sp. nov., isolated from anoxic soil under the treatment of reductive soil disinfestation.</title>
        <authorList>
            <person name="Ueki A."/>
            <person name="Tonouchi A."/>
            <person name="Kaku N."/>
            <person name="Honma S."/>
            <person name="Ueki K."/>
        </authorList>
    </citation>
    <scope>NUCLEOTIDE SEQUENCE [LARGE SCALE GENOMIC DNA]</scope>
    <source>
        <strain evidence="10 11">E14</strain>
    </source>
</reference>
<comment type="caution">
    <text evidence="10">The sequence shown here is derived from an EMBL/GenBank/DDBJ whole genome shotgun (WGS) entry which is preliminary data.</text>
</comment>